<evidence type="ECO:0000313" key="3">
    <source>
        <dbReference type="Proteomes" id="UP000754883"/>
    </source>
</evidence>
<reference evidence="2 3" key="2">
    <citation type="submission" date="2021-10" db="EMBL/GenBank/DDBJ databases">
        <authorList>
            <person name="Piombo E."/>
        </authorList>
    </citation>
    <scope>NUCLEOTIDE SEQUENCE [LARGE SCALE GENOMIC DNA]</scope>
</reference>
<sequence length="181" mass="19798">MEPDAAIVCVSAEMIGLVVEALLLRDRIIDSGTSLVWKVVYYGLSAAGILCLALLRTPFVFTEEQVDASQVVKDLTVLVAVVEKGSLVDSDDANYALLAGAAQAIEIVLQRIDMASIHQNRPLRPTTEYPDVTSSLETLDGSWESLGFNYFQDLQNPFWQTIAEGHFDPNGMPEMLAQYGS</sequence>
<evidence type="ECO:0000313" key="2">
    <source>
        <dbReference type="EMBL" id="CAG9988200.1"/>
    </source>
</evidence>
<dbReference type="AlphaFoldDB" id="A0A9N9UG62"/>
<feature type="transmembrane region" description="Helical" evidence="1">
    <location>
        <begin position="6"/>
        <end position="23"/>
    </location>
</feature>
<gene>
    <name evidence="2" type="ORF">CBYS24578_00016430</name>
</gene>
<name>A0A9N9UG62_9HYPO</name>
<accession>A0A9N9UG62</accession>
<dbReference type="EMBL" id="CABFNO020001448">
    <property type="protein sequence ID" value="CAG9988200.1"/>
    <property type="molecule type" value="Genomic_DNA"/>
</dbReference>
<organism evidence="2 3">
    <name type="scientific">Clonostachys byssicola</name>
    <dbReference type="NCBI Taxonomy" id="160290"/>
    <lineage>
        <taxon>Eukaryota</taxon>
        <taxon>Fungi</taxon>
        <taxon>Dikarya</taxon>
        <taxon>Ascomycota</taxon>
        <taxon>Pezizomycotina</taxon>
        <taxon>Sordariomycetes</taxon>
        <taxon>Hypocreomycetidae</taxon>
        <taxon>Hypocreales</taxon>
        <taxon>Bionectriaceae</taxon>
        <taxon>Clonostachys</taxon>
    </lineage>
</organism>
<dbReference type="Proteomes" id="UP000754883">
    <property type="component" value="Unassembled WGS sequence"/>
</dbReference>
<keyword evidence="3" id="KW-1185">Reference proteome</keyword>
<proteinExistence type="predicted"/>
<feature type="transmembrane region" description="Helical" evidence="1">
    <location>
        <begin position="35"/>
        <end position="55"/>
    </location>
</feature>
<evidence type="ECO:0000256" key="1">
    <source>
        <dbReference type="SAM" id="Phobius"/>
    </source>
</evidence>
<keyword evidence="1" id="KW-0812">Transmembrane</keyword>
<keyword evidence="1" id="KW-1133">Transmembrane helix</keyword>
<comment type="caution">
    <text evidence="2">The sequence shown here is derived from an EMBL/GenBank/DDBJ whole genome shotgun (WGS) entry which is preliminary data.</text>
</comment>
<reference evidence="3" key="1">
    <citation type="submission" date="2019-06" db="EMBL/GenBank/DDBJ databases">
        <authorList>
            <person name="Broberg M."/>
        </authorList>
    </citation>
    <scope>NUCLEOTIDE SEQUENCE [LARGE SCALE GENOMIC DNA]</scope>
</reference>
<dbReference type="OrthoDB" id="4898680at2759"/>
<keyword evidence="1" id="KW-0472">Membrane</keyword>
<protein>
    <submittedName>
        <fullName evidence="2">Uncharacterized protein</fullName>
    </submittedName>
</protein>